<gene>
    <name evidence="1" type="primary">thiS</name>
    <name evidence="1" type="ORF">EUB48_09925</name>
</gene>
<dbReference type="SUPFAM" id="SSF54285">
    <property type="entry name" value="MoaD/ThiS"/>
    <property type="match status" value="1"/>
</dbReference>
<evidence type="ECO:0000313" key="2">
    <source>
        <dbReference type="Proteomes" id="UP000316798"/>
    </source>
</evidence>
<protein>
    <submittedName>
        <fullName evidence="1">Sulfur carrier protein ThiS</fullName>
    </submittedName>
</protein>
<accession>A0A515DAU7</accession>
<name>A0A515DAU7_9BURK</name>
<dbReference type="Gene3D" id="3.10.20.30">
    <property type="match status" value="1"/>
</dbReference>
<sequence>MNITLNKTAHEIHSGATLADALALLQPKPPFAVAVNMQFVPNTQYMQTLLQPGDDIEVIFPVTGG</sequence>
<organism evidence="1 2">
    <name type="scientific">Rhodoferax sediminis</name>
    <dbReference type="NCBI Taxonomy" id="2509614"/>
    <lineage>
        <taxon>Bacteria</taxon>
        <taxon>Pseudomonadati</taxon>
        <taxon>Pseudomonadota</taxon>
        <taxon>Betaproteobacteria</taxon>
        <taxon>Burkholderiales</taxon>
        <taxon>Comamonadaceae</taxon>
        <taxon>Rhodoferax</taxon>
    </lineage>
</organism>
<dbReference type="PANTHER" id="PTHR34472">
    <property type="entry name" value="SULFUR CARRIER PROTEIN THIS"/>
    <property type="match status" value="1"/>
</dbReference>
<dbReference type="RefSeq" id="WP_142818722.1">
    <property type="nucleotide sequence ID" value="NZ_CP035503.1"/>
</dbReference>
<dbReference type="InterPro" id="IPR003749">
    <property type="entry name" value="ThiS/MoaD-like"/>
</dbReference>
<dbReference type="EMBL" id="CP035503">
    <property type="protein sequence ID" value="QDL37548.1"/>
    <property type="molecule type" value="Genomic_DNA"/>
</dbReference>
<dbReference type="OrthoDB" id="9800283at2"/>
<dbReference type="PANTHER" id="PTHR34472:SF1">
    <property type="entry name" value="SULFUR CARRIER PROTEIN THIS"/>
    <property type="match status" value="1"/>
</dbReference>
<evidence type="ECO:0000313" key="1">
    <source>
        <dbReference type="EMBL" id="QDL37548.1"/>
    </source>
</evidence>
<dbReference type="InterPro" id="IPR012675">
    <property type="entry name" value="Beta-grasp_dom_sf"/>
</dbReference>
<dbReference type="InterPro" id="IPR016155">
    <property type="entry name" value="Mopterin_synth/thiamin_S_b"/>
</dbReference>
<dbReference type="InterPro" id="IPR010035">
    <property type="entry name" value="Thi_S"/>
</dbReference>
<proteinExistence type="predicted"/>
<dbReference type="NCBIfam" id="TIGR01683">
    <property type="entry name" value="thiS"/>
    <property type="match status" value="1"/>
</dbReference>
<dbReference type="Pfam" id="PF02597">
    <property type="entry name" value="ThiS"/>
    <property type="match status" value="1"/>
</dbReference>
<reference evidence="1 2" key="1">
    <citation type="submission" date="2019-01" db="EMBL/GenBank/DDBJ databases">
        <title>Genomic insights into a novel species Rhodoferax sp.</title>
        <authorList>
            <person name="Jin L."/>
        </authorList>
    </citation>
    <scope>NUCLEOTIDE SEQUENCE [LARGE SCALE GENOMIC DNA]</scope>
    <source>
        <strain evidence="1 2">CHu59-6-5</strain>
    </source>
</reference>
<keyword evidence="2" id="KW-1185">Reference proteome</keyword>
<dbReference type="KEGG" id="rhf:EUB48_09925"/>
<dbReference type="Proteomes" id="UP000316798">
    <property type="component" value="Chromosome"/>
</dbReference>
<dbReference type="AlphaFoldDB" id="A0A515DAU7"/>